<dbReference type="Proteomes" id="UP000683360">
    <property type="component" value="Unassembled WGS sequence"/>
</dbReference>
<organism evidence="2 3">
    <name type="scientific">Mytilus edulis</name>
    <name type="common">Blue mussel</name>
    <dbReference type="NCBI Taxonomy" id="6550"/>
    <lineage>
        <taxon>Eukaryota</taxon>
        <taxon>Metazoa</taxon>
        <taxon>Spiralia</taxon>
        <taxon>Lophotrochozoa</taxon>
        <taxon>Mollusca</taxon>
        <taxon>Bivalvia</taxon>
        <taxon>Autobranchia</taxon>
        <taxon>Pteriomorphia</taxon>
        <taxon>Mytilida</taxon>
        <taxon>Mytiloidea</taxon>
        <taxon>Mytilidae</taxon>
        <taxon>Mytilinae</taxon>
        <taxon>Mytilus</taxon>
    </lineage>
</organism>
<dbReference type="SMART" id="SM00213">
    <property type="entry name" value="UBQ"/>
    <property type="match status" value="1"/>
</dbReference>
<sequence length="204" mass="22897">MAKILQLFLIGLENRTEIIRIDENASIAQLRRMIHEKTSIGLDEMRVIYCTKELRDTGPNGEDLFLTDFHIQDEGSLVLVFRLHGGSSQQGHPNETGIETVEIVDSDSIHTTEYISPPLKVFGSDVELTSEPDMITFDDNKDDIIKETQPMRSDDSRSAMIVITDSVGSASEVKIEIMQSVKLLDVARVSMNVIFTEIVKMEPN</sequence>
<dbReference type="SUPFAM" id="SSF54236">
    <property type="entry name" value="Ubiquitin-like"/>
    <property type="match status" value="1"/>
</dbReference>
<accession>A0A8S3SSW6</accession>
<dbReference type="PROSITE" id="PS50053">
    <property type="entry name" value="UBIQUITIN_2"/>
    <property type="match status" value="1"/>
</dbReference>
<evidence type="ECO:0000313" key="3">
    <source>
        <dbReference type="Proteomes" id="UP000683360"/>
    </source>
</evidence>
<protein>
    <recommendedName>
        <fullName evidence="1">Ubiquitin-like domain-containing protein</fullName>
    </recommendedName>
</protein>
<name>A0A8S3SSW6_MYTED</name>
<reference evidence="2" key="1">
    <citation type="submission" date="2021-03" db="EMBL/GenBank/DDBJ databases">
        <authorList>
            <person name="Bekaert M."/>
        </authorList>
    </citation>
    <scope>NUCLEOTIDE SEQUENCE</scope>
</reference>
<evidence type="ECO:0000313" key="2">
    <source>
        <dbReference type="EMBL" id="CAG2219605.1"/>
    </source>
</evidence>
<dbReference type="Gene3D" id="3.10.20.90">
    <property type="entry name" value="Phosphatidylinositol 3-kinase Catalytic Subunit, Chain A, domain 1"/>
    <property type="match status" value="1"/>
</dbReference>
<gene>
    <name evidence="2" type="ORF">MEDL_33150</name>
</gene>
<evidence type="ECO:0000259" key="1">
    <source>
        <dbReference type="PROSITE" id="PS50053"/>
    </source>
</evidence>
<dbReference type="OrthoDB" id="419317at2759"/>
<proteinExistence type="predicted"/>
<feature type="domain" description="Ubiquitin-like" evidence="1">
    <location>
        <begin position="5"/>
        <end position="86"/>
    </location>
</feature>
<dbReference type="CDD" id="cd17039">
    <property type="entry name" value="Ubl_ubiquitin_like"/>
    <property type="match status" value="1"/>
</dbReference>
<dbReference type="InterPro" id="IPR000626">
    <property type="entry name" value="Ubiquitin-like_dom"/>
</dbReference>
<dbReference type="EMBL" id="CAJPWZ010001634">
    <property type="protein sequence ID" value="CAG2219605.1"/>
    <property type="molecule type" value="Genomic_DNA"/>
</dbReference>
<dbReference type="AlphaFoldDB" id="A0A8S3SSW6"/>
<keyword evidence="3" id="KW-1185">Reference proteome</keyword>
<comment type="caution">
    <text evidence="2">The sequence shown here is derived from an EMBL/GenBank/DDBJ whole genome shotgun (WGS) entry which is preliminary data.</text>
</comment>
<dbReference type="InterPro" id="IPR029071">
    <property type="entry name" value="Ubiquitin-like_domsf"/>
</dbReference>